<dbReference type="EMBL" id="QXFV01003541">
    <property type="protein sequence ID" value="KAE8975848.1"/>
    <property type="molecule type" value="Genomic_DNA"/>
</dbReference>
<evidence type="ECO:0000256" key="1">
    <source>
        <dbReference type="ARBA" id="ARBA00023125"/>
    </source>
</evidence>
<evidence type="ECO:0000313" key="3">
    <source>
        <dbReference type="EMBL" id="KAE8975848.1"/>
    </source>
</evidence>
<comment type="caution">
    <text evidence="3">The sequence shown here is derived from an EMBL/GenBank/DDBJ whole genome shotgun (WGS) entry which is preliminary data.</text>
</comment>
<dbReference type="GO" id="GO:0003677">
    <property type="term" value="F:DNA binding"/>
    <property type="evidence" value="ECO:0007669"/>
    <property type="project" value="UniProtKB-KW"/>
</dbReference>
<name>A0A6A3I6H5_9STRA</name>
<sequence length="167" mass="18894">MSMNMEDMIYDLVIDKRLRKEKVTREWIADQALVCHASPHADDNAPPPFAASQHWVSNFMTRTQPGRLGLSKVPIQPGWRYLRNLTPKMDKEHTVPMDETAVYFEDARTQAVDLRGARHVVVRSTGYASMRVTAILAVTASGRKLPPDMIWKGKDKPSFNPFASLLS</sequence>
<proteinExistence type="predicted"/>
<dbReference type="Proteomes" id="UP000429607">
    <property type="component" value="Unassembled WGS sequence"/>
</dbReference>
<dbReference type="Gene3D" id="1.10.10.60">
    <property type="entry name" value="Homeodomain-like"/>
    <property type="match status" value="1"/>
</dbReference>
<evidence type="ECO:0000313" key="4">
    <source>
        <dbReference type="Proteomes" id="UP000429607"/>
    </source>
</evidence>
<feature type="domain" description="HTH CENPB-type" evidence="2">
    <location>
        <begin position="5"/>
        <end position="63"/>
    </location>
</feature>
<dbReference type="Pfam" id="PF03221">
    <property type="entry name" value="HTH_Tnp_Tc5"/>
    <property type="match status" value="1"/>
</dbReference>
<evidence type="ECO:0000259" key="2">
    <source>
        <dbReference type="Pfam" id="PF03221"/>
    </source>
</evidence>
<accession>A0A6A3I6H5</accession>
<dbReference type="AlphaFoldDB" id="A0A6A3I6H5"/>
<protein>
    <recommendedName>
        <fullName evidence="2">HTH CENPB-type domain-containing protein</fullName>
    </recommendedName>
</protein>
<organism evidence="3 4">
    <name type="scientific">Phytophthora rubi</name>
    <dbReference type="NCBI Taxonomy" id="129364"/>
    <lineage>
        <taxon>Eukaryota</taxon>
        <taxon>Sar</taxon>
        <taxon>Stramenopiles</taxon>
        <taxon>Oomycota</taxon>
        <taxon>Peronosporomycetes</taxon>
        <taxon>Peronosporales</taxon>
        <taxon>Peronosporaceae</taxon>
        <taxon>Phytophthora</taxon>
    </lineage>
</organism>
<dbReference type="InterPro" id="IPR006600">
    <property type="entry name" value="HTH_CenpB_DNA-bd_dom"/>
</dbReference>
<keyword evidence="1" id="KW-0238">DNA-binding</keyword>
<reference evidence="3 4" key="1">
    <citation type="submission" date="2018-09" db="EMBL/GenBank/DDBJ databases">
        <title>Genomic investigation of the strawberry pathogen Phytophthora fragariae indicates pathogenicity is determined by transcriptional variation in three key races.</title>
        <authorList>
            <person name="Adams T.M."/>
            <person name="Armitage A.D."/>
            <person name="Sobczyk M.K."/>
            <person name="Bates H.J."/>
            <person name="Dunwell J.M."/>
            <person name="Nellist C.F."/>
            <person name="Harrison R.J."/>
        </authorList>
    </citation>
    <scope>NUCLEOTIDE SEQUENCE [LARGE SCALE GENOMIC DNA]</scope>
    <source>
        <strain evidence="3 4">SCRP249</strain>
    </source>
</reference>
<gene>
    <name evidence="3" type="ORF">PR001_g25585</name>
</gene>